<dbReference type="PROSITE" id="PS00463">
    <property type="entry name" value="ZN2_CY6_FUNGAL_1"/>
    <property type="match status" value="1"/>
</dbReference>
<evidence type="ECO:0000256" key="2">
    <source>
        <dbReference type="ARBA" id="ARBA00022833"/>
    </source>
</evidence>
<dbReference type="EMBL" id="ML975155">
    <property type="protein sequence ID" value="KAF1813381.1"/>
    <property type="molecule type" value="Genomic_DNA"/>
</dbReference>
<keyword evidence="2" id="KW-0862">Zinc</keyword>
<keyword evidence="1" id="KW-0479">Metal-binding</keyword>
<proteinExistence type="predicted"/>
<gene>
    <name evidence="9 11" type="ORF">P152DRAFT_316985</name>
</gene>
<evidence type="ECO:0000256" key="1">
    <source>
        <dbReference type="ARBA" id="ARBA00022723"/>
    </source>
</evidence>
<dbReference type="GO" id="GO:0003677">
    <property type="term" value="F:DNA binding"/>
    <property type="evidence" value="ECO:0007669"/>
    <property type="project" value="UniProtKB-KW"/>
</dbReference>
<dbReference type="PROSITE" id="PS50048">
    <property type="entry name" value="ZN2_CY6_FUNGAL_2"/>
    <property type="match status" value="1"/>
</dbReference>
<dbReference type="PANTHER" id="PTHR36206">
    <property type="entry name" value="ASPERCRYPTIN BIOSYNTHESIS CLUSTER-SPECIFIC TRANSCRIPTION REGULATOR ATNN-RELATED"/>
    <property type="match status" value="1"/>
</dbReference>
<sequence length="555" mass="63328">MVGESRDAMDPPKEEKLVIRKRTRATGPRVKTGCLTCKSRHLKCDERRPTCFRCERGGLNCAGYGYSLTPKSILGSSSPYSVTHIPSPLRDHEALLPKESRAIEYFHVKVAPHLAGHFHQRFWTEGVLQMSARHVAVRHALISLSTMFETDLLRHSLQDVPKEKEQYALETFNAAIRDLLTMLHDPTTVYVPLAVCIIFVCLDSMRMNSKAVVKHVEGGIMLLNMWFRHQQRRLPLQPSLTASDKTLMEEVLIPIFTWLGMMATTFGRPGLVLDPGLTQPISDGPAPAMESLEQAISVFMRDVTEVFGFSAAMAEMKFQSTVDDKIIAQHERLQGAVHNWKVDFDRMVSKKWSTWTPSSMLSIGMVNAIHLSIRYWLEGCAAPTESIWDDYKSVYEEILGLVEDVVQSTRMVPEHRVRSFHFEMGYIPPLQFVLWRCRYPQIRRKALRILRDLPRQECLFDSKQIAVLYAQVISLEEESLGIPLGETPSDDQLPPESSRIHRIDFPPLPPTSRGRPVNFLSRPNGLDGGWHVRSQYLGLKEMEFLRWFDMKSGTI</sequence>
<evidence type="ECO:0000256" key="7">
    <source>
        <dbReference type="SAM" id="MobiDB-lite"/>
    </source>
</evidence>
<reference evidence="9 11" key="1">
    <citation type="submission" date="2020-01" db="EMBL/GenBank/DDBJ databases">
        <authorList>
            <consortium name="DOE Joint Genome Institute"/>
            <person name="Haridas S."/>
            <person name="Albert R."/>
            <person name="Binder M."/>
            <person name="Bloem J."/>
            <person name="Labutti K."/>
            <person name="Salamov A."/>
            <person name="Andreopoulos B."/>
            <person name="Baker S.E."/>
            <person name="Barry K."/>
            <person name="Bills G."/>
            <person name="Bluhm B.H."/>
            <person name="Cannon C."/>
            <person name="Castanera R."/>
            <person name="Culley D.E."/>
            <person name="Daum C."/>
            <person name="Ezra D."/>
            <person name="Gonzalez J.B."/>
            <person name="Henrissat B."/>
            <person name="Kuo A."/>
            <person name="Liang C."/>
            <person name="Lipzen A."/>
            <person name="Lutzoni F."/>
            <person name="Magnuson J."/>
            <person name="Mondo S."/>
            <person name="Nolan M."/>
            <person name="Ohm R."/>
            <person name="Pangilinan J."/>
            <person name="Park H.-J."/>
            <person name="Ramirez L."/>
            <person name="Alfaro M."/>
            <person name="Sun H."/>
            <person name="Tritt A."/>
            <person name="Yoshinaga Y."/>
            <person name="Zwiers L.-H."/>
            <person name="Turgeon B.G."/>
            <person name="Goodwin S.B."/>
            <person name="Spatafora J.W."/>
            <person name="Crous P.W."/>
            <person name="Grigoriev I.V."/>
        </authorList>
    </citation>
    <scope>NUCLEOTIDE SEQUENCE</scope>
    <source>
        <strain evidence="9 11">CBS 781.70</strain>
    </source>
</reference>
<evidence type="ECO:0000256" key="5">
    <source>
        <dbReference type="ARBA" id="ARBA00023163"/>
    </source>
</evidence>
<dbReference type="Pfam" id="PF11951">
    <property type="entry name" value="Fungal_trans_2"/>
    <property type="match status" value="1"/>
</dbReference>
<keyword evidence="6" id="KW-0539">Nucleus</keyword>
<evidence type="ECO:0000313" key="10">
    <source>
        <dbReference type="Proteomes" id="UP000504638"/>
    </source>
</evidence>
<dbReference type="InterPro" id="IPR036864">
    <property type="entry name" value="Zn2-C6_fun-type_DNA-bd_sf"/>
</dbReference>
<keyword evidence="3" id="KW-0805">Transcription regulation</keyword>
<dbReference type="InterPro" id="IPR021858">
    <property type="entry name" value="Fun_TF"/>
</dbReference>
<evidence type="ECO:0000313" key="9">
    <source>
        <dbReference type="EMBL" id="KAF1813381.1"/>
    </source>
</evidence>
<dbReference type="SUPFAM" id="SSF57701">
    <property type="entry name" value="Zn2/Cys6 DNA-binding domain"/>
    <property type="match status" value="1"/>
</dbReference>
<dbReference type="PANTHER" id="PTHR36206:SF12">
    <property type="entry name" value="ASPERCRYPTIN BIOSYNTHESIS CLUSTER-SPECIFIC TRANSCRIPTION REGULATOR ATNN-RELATED"/>
    <property type="match status" value="1"/>
</dbReference>
<accession>A0A6G1G606</accession>
<dbReference type="GO" id="GO:0000981">
    <property type="term" value="F:DNA-binding transcription factor activity, RNA polymerase II-specific"/>
    <property type="evidence" value="ECO:0007669"/>
    <property type="project" value="InterPro"/>
</dbReference>
<reference evidence="11" key="3">
    <citation type="submission" date="2025-04" db="UniProtKB">
        <authorList>
            <consortium name="RefSeq"/>
        </authorList>
    </citation>
    <scope>IDENTIFICATION</scope>
    <source>
        <strain evidence="11">CBS 781.70</strain>
    </source>
</reference>
<dbReference type="GeneID" id="54415764"/>
<evidence type="ECO:0000313" key="11">
    <source>
        <dbReference type="RefSeq" id="XP_033535012.1"/>
    </source>
</evidence>
<evidence type="ECO:0000256" key="6">
    <source>
        <dbReference type="ARBA" id="ARBA00023242"/>
    </source>
</evidence>
<dbReference type="Gene3D" id="4.10.240.10">
    <property type="entry name" value="Zn(2)-C6 fungal-type DNA-binding domain"/>
    <property type="match status" value="1"/>
</dbReference>
<evidence type="ECO:0000256" key="4">
    <source>
        <dbReference type="ARBA" id="ARBA00023125"/>
    </source>
</evidence>
<feature type="domain" description="Zn(2)-C6 fungal-type" evidence="8">
    <location>
        <begin position="33"/>
        <end position="61"/>
    </location>
</feature>
<dbReference type="CDD" id="cd00067">
    <property type="entry name" value="GAL4"/>
    <property type="match status" value="1"/>
</dbReference>
<reference evidence="11" key="2">
    <citation type="submission" date="2020-04" db="EMBL/GenBank/DDBJ databases">
        <authorList>
            <consortium name="NCBI Genome Project"/>
        </authorList>
    </citation>
    <scope>NUCLEOTIDE SEQUENCE</scope>
    <source>
        <strain evidence="11">CBS 781.70</strain>
    </source>
</reference>
<dbReference type="RefSeq" id="XP_033535012.1">
    <property type="nucleotide sequence ID" value="XM_033675194.1"/>
</dbReference>
<dbReference type="SMART" id="SM00066">
    <property type="entry name" value="GAL4"/>
    <property type="match status" value="1"/>
</dbReference>
<dbReference type="OrthoDB" id="2593732at2759"/>
<name>A0A6G1G606_9PEZI</name>
<dbReference type="GO" id="GO:0008270">
    <property type="term" value="F:zinc ion binding"/>
    <property type="evidence" value="ECO:0007669"/>
    <property type="project" value="InterPro"/>
</dbReference>
<evidence type="ECO:0000256" key="3">
    <source>
        <dbReference type="ARBA" id="ARBA00023015"/>
    </source>
</evidence>
<dbReference type="InterPro" id="IPR001138">
    <property type="entry name" value="Zn2Cys6_DnaBD"/>
</dbReference>
<protein>
    <recommendedName>
        <fullName evidence="8">Zn(2)-C6 fungal-type domain-containing protein</fullName>
    </recommendedName>
</protein>
<evidence type="ECO:0000259" key="8">
    <source>
        <dbReference type="PROSITE" id="PS50048"/>
    </source>
</evidence>
<dbReference type="Pfam" id="PF00172">
    <property type="entry name" value="Zn_clus"/>
    <property type="match status" value="1"/>
</dbReference>
<dbReference type="AlphaFoldDB" id="A0A6G1G606"/>
<keyword evidence="10" id="KW-1185">Reference proteome</keyword>
<feature type="region of interest" description="Disordered" evidence="7">
    <location>
        <begin position="485"/>
        <end position="516"/>
    </location>
</feature>
<keyword evidence="5" id="KW-0804">Transcription</keyword>
<dbReference type="InterPro" id="IPR052360">
    <property type="entry name" value="Transcr_Regulatory_Proteins"/>
</dbReference>
<keyword evidence="4" id="KW-0238">DNA-binding</keyword>
<dbReference type="Proteomes" id="UP000504638">
    <property type="component" value="Unplaced"/>
</dbReference>
<organism evidence="9">
    <name type="scientific">Eremomyces bilateralis CBS 781.70</name>
    <dbReference type="NCBI Taxonomy" id="1392243"/>
    <lineage>
        <taxon>Eukaryota</taxon>
        <taxon>Fungi</taxon>
        <taxon>Dikarya</taxon>
        <taxon>Ascomycota</taxon>
        <taxon>Pezizomycotina</taxon>
        <taxon>Dothideomycetes</taxon>
        <taxon>Dothideomycetes incertae sedis</taxon>
        <taxon>Eremomycetales</taxon>
        <taxon>Eremomycetaceae</taxon>
        <taxon>Eremomyces</taxon>
    </lineage>
</organism>